<evidence type="ECO:0000313" key="3">
    <source>
        <dbReference type="Proteomes" id="UP001500575"/>
    </source>
</evidence>
<keyword evidence="3" id="KW-1185">Reference proteome</keyword>
<dbReference type="InterPro" id="IPR003615">
    <property type="entry name" value="HNH_nuc"/>
</dbReference>
<gene>
    <name evidence="2" type="ORF">GCM10009843_32230</name>
</gene>
<protein>
    <submittedName>
        <fullName evidence="2">HNH endonuclease signature motif containing protein</fullName>
    </submittedName>
</protein>
<accession>A0ABN2YNP4</accession>
<dbReference type="RefSeq" id="WP_344304827.1">
    <property type="nucleotide sequence ID" value="NZ_BAAAQQ010000013.1"/>
</dbReference>
<organism evidence="2 3">
    <name type="scientific">Nocardioides bigeumensis</name>
    <dbReference type="NCBI Taxonomy" id="433657"/>
    <lineage>
        <taxon>Bacteria</taxon>
        <taxon>Bacillati</taxon>
        <taxon>Actinomycetota</taxon>
        <taxon>Actinomycetes</taxon>
        <taxon>Propionibacteriales</taxon>
        <taxon>Nocardioidaceae</taxon>
        <taxon>Nocardioides</taxon>
    </lineage>
</organism>
<comment type="caution">
    <text evidence="2">The sequence shown here is derived from an EMBL/GenBank/DDBJ whole genome shotgun (WGS) entry which is preliminary data.</text>
</comment>
<keyword evidence="2" id="KW-0540">Nuclease</keyword>
<evidence type="ECO:0000313" key="2">
    <source>
        <dbReference type="EMBL" id="GAA2130027.1"/>
    </source>
</evidence>
<keyword evidence="2" id="KW-0378">Hydrolase</keyword>
<keyword evidence="2" id="KW-0255">Endonuclease</keyword>
<dbReference type="EMBL" id="BAAAQQ010000013">
    <property type="protein sequence ID" value="GAA2130027.1"/>
    <property type="molecule type" value="Genomic_DNA"/>
</dbReference>
<proteinExistence type="predicted"/>
<reference evidence="2 3" key="1">
    <citation type="journal article" date="2019" name="Int. J. Syst. Evol. Microbiol.">
        <title>The Global Catalogue of Microorganisms (GCM) 10K type strain sequencing project: providing services to taxonomists for standard genome sequencing and annotation.</title>
        <authorList>
            <consortium name="The Broad Institute Genomics Platform"/>
            <consortium name="The Broad Institute Genome Sequencing Center for Infectious Disease"/>
            <person name="Wu L."/>
            <person name="Ma J."/>
        </authorList>
    </citation>
    <scope>NUCLEOTIDE SEQUENCE [LARGE SCALE GENOMIC DNA]</scope>
    <source>
        <strain evidence="2 3">JCM 16021</strain>
    </source>
</reference>
<dbReference type="GO" id="GO:0004519">
    <property type="term" value="F:endonuclease activity"/>
    <property type="evidence" value="ECO:0007669"/>
    <property type="project" value="UniProtKB-KW"/>
</dbReference>
<name>A0ABN2YNP4_9ACTN</name>
<sequence length="442" mass="48013">MFEFLSGDRVPTPSAPDAATLRAWAVVLREVERHASDAERIDQIRALEELKCAAEARQAVLAADFDASQREAAARRGVPAERQGRGVAEQIALARRESPHRGSQHLGLAKVLSTELPFTMAAFSAGRITEWRATLIARETACLELGHRREIDAALAADADRLEAMGERELVGEARRLAYALDPEALVARRRRAERERRVTLRPAPDVMSQVSALLPVAQGVSVHAALSVEADRLVAQGDPRSRNQIMADTLVGRVTGQDKAEAVPVHVNLLVDDTALLGASEAAAHLDGHGPVPAELARALVLASPEAATSLRRIYVAPETGSLVAMESRARLFPAVLGGFIRLRDRTCRTPWCDAPIRHLDHPHDVARGGRTSAFNGQGLCERCNHAKQAIGWSARSRPGPRHQIELTTPTGHRYRSLAPLARPPSAVRRQNDTNWAAPSL</sequence>
<dbReference type="CDD" id="cd00085">
    <property type="entry name" value="HNHc"/>
    <property type="match status" value="1"/>
</dbReference>
<dbReference type="Pfam" id="PF02720">
    <property type="entry name" value="DUF222"/>
    <property type="match status" value="1"/>
</dbReference>
<dbReference type="Proteomes" id="UP001500575">
    <property type="component" value="Unassembled WGS sequence"/>
</dbReference>
<evidence type="ECO:0000259" key="1">
    <source>
        <dbReference type="Pfam" id="PF02720"/>
    </source>
</evidence>
<dbReference type="InterPro" id="IPR003870">
    <property type="entry name" value="DUF222"/>
</dbReference>
<feature type="domain" description="DUF222" evidence="1">
    <location>
        <begin position="46"/>
        <end position="346"/>
    </location>
</feature>